<gene>
    <name evidence="7" type="ORF">CU103_09390</name>
</gene>
<dbReference type="GO" id="GO:0008726">
    <property type="term" value="F:alkanesulfonate monooxygenase activity"/>
    <property type="evidence" value="ECO:0007669"/>
    <property type="project" value="TreeGrafter"/>
</dbReference>
<keyword evidence="1" id="KW-0285">Flavoprotein</keyword>
<dbReference type="GO" id="GO:0046306">
    <property type="term" value="P:alkanesulfonate catabolic process"/>
    <property type="evidence" value="ECO:0007669"/>
    <property type="project" value="TreeGrafter"/>
</dbReference>
<dbReference type="InterPro" id="IPR036661">
    <property type="entry name" value="Luciferase-like_sf"/>
</dbReference>
<dbReference type="Proteomes" id="UP000241764">
    <property type="component" value="Unassembled WGS sequence"/>
</dbReference>
<dbReference type="Pfam" id="PF00296">
    <property type="entry name" value="Bac_luciferase"/>
    <property type="match status" value="1"/>
</dbReference>
<evidence type="ECO:0000313" key="8">
    <source>
        <dbReference type="Proteomes" id="UP000241764"/>
    </source>
</evidence>
<evidence type="ECO:0000256" key="4">
    <source>
        <dbReference type="ARBA" id="ARBA00023033"/>
    </source>
</evidence>
<dbReference type="AlphaFoldDB" id="A0A2P7BFI0"/>
<feature type="region of interest" description="Disordered" evidence="5">
    <location>
        <begin position="327"/>
        <end position="357"/>
    </location>
</feature>
<evidence type="ECO:0000256" key="3">
    <source>
        <dbReference type="ARBA" id="ARBA00023002"/>
    </source>
</evidence>
<keyword evidence="2" id="KW-0288">FMN</keyword>
<reference evidence="8" key="1">
    <citation type="submission" date="2017-11" db="EMBL/GenBank/DDBJ databases">
        <authorList>
            <person name="Kuznetsova I."/>
            <person name="Sazanova A."/>
            <person name="Chirak E."/>
            <person name="Safronova V."/>
            <person name="Willems A."/>
        </authorList>
    </citation>
    <scope>NUCLEOTIDE SEQUENCE [LARGE SCALE GENOMIC DNA]</scope>
    <source>
        <strain evidence="8">CCBAU 03422</strain>
    </source>
</reference>
<evidence type="ECO:0000256" key="2">
    <source>
        <dbReference type="ARBA" id="ARBA00022643"/>
    </source>
</evidence>
<protein>
    <submittedName>
        <fullName evidence="7">LLM class flavin-dependent oxidoreductase</fullName>
    </submittedName>
</protein>
<sequence>MFGRKPERISRGPRHIVSRHARFTWKEIGMSIEFMHVPTTGLQLRGEVASVFDGPYETRRLALLERTCFRQLLIDGPAGIFANIGIAAAAARTTSSLGLTLTHRAGIFQPTVAARQLAELDRLSDGRLSIRFPVGFDVAADGKPRSPRNHVEIFQQTDEYLVLLKRLWSNDRPFDHEGPFYSVTAGYVDRKSPRRAGIPIRMGGISGTALKFAGRHADIFELTPGTPEEVVKLMERMQVAAAPYGRAGKIRFALPVRVGPMRQADPSHPEGAKLDTVAKRIHVFGSPAHIGEALRAYTSIGVDEFMVEGLEDHLSIAEFSHQSAQSFKSVSSPVKPVKGTRRPTHASANRNFAVREN</sequence>
<organism evidence="7 8">
    <name type="scientific">Phyllobacterium sophorae</name>
    <dbReference type="NCBI Taxonomy" id="1520277"/>
    <lineage>
        <taxon>Bacteria</taxon>
        <taxon>Pseudomonadati</taxon>
        <taxon>Pseudomonadota</taxon>
        <taxon>Alphaproteobacteria</taxon>
        <taxon>Hyphomicrobiales</taxon>
        <taxon>Phyllobacteriaceae</taxon>
        <taxon>Phyllobacterium</taxon>
    </lineage>
</organism>
<dbReference type="SUPFAM" id="SSF51679">
    <property type="entry name" value="Bacterial luciferase-like"/>
    <property type="match status" value="1"/>
</dbReference>
<evidence type="ECO:0000259" key="6">
    <source>
        <dbReference type="Pfam" id="PF00296"/>
    </source>
</evidence>
<feature type="compositionally biased region" description="Low complexity" evidence="5">
    <location>
        <begin position="328"/>
        <end position="337"/>
    </location>
</feature>
<feature type="domain" description="Luciferase-like" evidence="6">
    <location>
        <begin position="77"/>
        <end position="258"/>
    </location>
</feature>
<evidence type="ECO:0000256" key="5">
    <source>
        <dbReference type="SAM" id="MobiDB-lite"/>
    </source>
</evidence>
<keyword evidence="3" id="KW-0560">Oxidoreductase</keyword>
<evidence type="ECO:0000256" key="1">
    <source>
        <dbReference type="ARBA" id="ARBA00022630"/>
    </source>
</evidence>
<keyword evidence="4" id="KW-0503">Monooxygenase</keyword>
<proteinExistence type="predicted"/>
<dbReference type="Gene3D" id="3.20.20.30">
    <property type="entry name" value="Luciferase-like domain"/>
    <property type="match status" value="1"/>
</dbReference>
<dbReference type="PANTHER" id="PTHR42847:SF9">
    <property type="entry name" value="BLL6451 PROTEIN"/>
    <property type="match status" value="1"/>
</dbReference>
<dbReference type="PANTHER" id="PTHR42847">
    <property type="entry name" value="ALKANESULFONATE MONOOXYGENASE"/>
    <property type="match status" value="1"/>
</dbReference>
<dbReference type="InterPro" id="IPR011251">
    <property type="entry name" value="Luciferase-like_dom"/>
</dbReference>
<dbReference type="OrthoDB" id="9814695at2"/>
<dbReference type="EMBL" id="PGGM01000003">
    <property type="protein sequence ID" value="PSH65220.1"/>
    <property type="molecule type" value="Genomic_DNA"/>
</dbReference>
<keyword evidence="8" id="KW-1185">Reference proteome</keyword>
<dbReference type="InterPro" id="IPR050172">
    <property type="entry name" value="SsuD_RutA_monooxygenase"/>
</dbReference>
<name>A0A2P7BFI0_9HYPH</name>
<comment type="caution">
    <text evidence="7">The sequence shown here is derived from an EMBL/GenBank/DDBJ whole genome shotgun (WGS) entry which is preliminary data.</text>
</comment>
<accession>A0A2P7BFI0</accession>
<evidence type="ECO:0000313" key="7">
    <source>
        <dbReference type="EMBL" id="PSH65220.1"/>
    </source>
</evidence>